<evidence type="ECO:0000256" key="1">
    <source>
        <dbReference type="ARBA" id="ARBA00023015"/>
    </source>
</evidence>
<keyword evidence="2" id="KW-0238">DNA-binding</keyword>
<dbReference type="GO" id="GO:0043565">
    <property type="term" value="F:sequence-specific DNA binding"/>
    <property type="evidence" value="ECO:0007669"/>
    <property type="project" value="InterPro"/>
</dbReference>
<dbReference type="SMART" id="SM00342">
    <property type="entry name" value="HTH_ARAC"/>
    <property type="match status" value="1"/>
</dbReference>
<dbReference type="PANTHER" id="PTHR46796:SF6">
    <property type="entry name" value="ARAC SUBFAMILY"/>
    <property type="match status" value="1"/>
</dbReference>
<evidence type="ECO:0000313" key="5">
    <source>
        <dbReference type="EMBL" id="OKH90566.1"/>
    </source>
</evidence>
<dbReference type="SUPFAM" id="SSF46689">
    <property type="entry name" value="Homeodomain-like"/>
    <property type="match status" value="2"/>
</dbReference>
<evidence type="ECO:0000259" key="4">
    <source>
        <dbReference type="PROSITE" id="PS01124"/>
    </source>
</evidence>
<dbReference type="Pfam" id="PF12833">
    <property type="entry name" value="HTH_18"/>
    <property type="match status" value="1"/>
</dbReference>
<dbReference type="PROSITE" id="PS01124">
    <property type="entry name" value="HTH_ARAC_FAMILY_2"/>
    <property type="match status" value="1"/>
</dbReference>
<dbReference type="GO" id="GO:0003700">
    <property type="term" value="F:DNA-binding transcription factor activity"/>
    <property type="evidence" value="ECO:0007669"/>
    <property type="project" value="InterPro"/>
</dbReference>
<feature type="domain" description="HTH araC/xylS-type" evidence="4">
    <location>
        <begin position="162"/>
        <end position="260"/>
    </location>
</feature>
<dbReference type="Proteomes" id="UP000186455">
    <property type="component" value="Unassembled WGS sequence"/>
</dbReference>
<evidence type="ECO:0000256" key="2">
    <source>
        <dbReference type="ARBA" id="ARBA00023125"/>
    </source>
</evidence>
<evidence type="ECO:0000256" key="3">
    <source>
        <dbReference type="ARBA" id="ARBA00023163"/>
    </source>
</evidence>
<dbReference type="InterPro" id="IPR009057">
    <property type="entry name" value="Homeodomain-like_sf"/>
</dbReference>
<keyword evidence="3" id="KW-0804">Transcription</keyword>
<reference evidence="5 6" key="1">
    <citation type="submission" date="2015-06" db="EMBL/GenBank/DDBJ databases">
        <title>Cloning and characterization of the uncialamcin biosynthetic gene cluster.</title>
        <authorList>
            <person name="Yan X."/>
            <person name="Huang T."/>
            <person name="Ge H."/>
            <person name="Shen B."/>
        </authorList>
    </citation>
    <scope>NUCLEOTIDE SEQUENCE [LARGE SCALE GENOMIC DNA]</scope>
    <source>
        <strain evidence="5 6">DCA2648</strain>
    </source>
</reference>
<name>A0A1Q4UYD2_9ACTN</name>
<sequence length="273" mass="28820">MSSAAEPPTVAVPLDTPPRVASLGTGVHGTHTTTDVFRLPDLWQLHLYTYSAELVVGGLSHTIRPGRVSLVPPGTEVRYRYRGRSEHLFVHFALPGTGGSTRVPLLQDAGAETPALTGLLRQAVAIAPRNPVRAAAEVWTALWRVAELGAPGGSAQAPGPVAAAIAHVEAHLAGPLAVPDLARVAGVSHNHLTRLFRAETGRTVVAYVRARRMARARHLLRESTLTVRAVADAVGIADLQAFNKACHREFGASPRALRAAARAPGGDQRSPVP</sequence>
<organism evidence="5 6">
    <name type="scientific">Streptomyces uncialis</name>
    <dbReference type="NCBI Taxonomy" id="1048205"/>
    <lineage>
        <taxon>Bacteria</taxon>
        <taxon>Bacillati</taxon>
        <taxon>Actinomycetota</taxon>
        <taxon>Actinomycetes</taxon>
        <taxon>Kitasatosporales</taxon>
        <taxon>Streptomycetaceae</taxon>
        <taxon>Streptomyces</taxon>
    </lineage>
</organism>
<dbReference type="InterPro" id="IPR037923">
    <property type="entry name" value="HTH-like"/>
</dbReference>
<proteinExistence type="predicted"/>
<dbReference type="STRING" id="1048205.AB852_33585"/>
<dbReference type="RefSeq" id="WP_073794560.1">
    <property type="nucleotide sequence ID" value="NZ_JBITHB010000024.1"/>
</dbReference>
<dbReference type="SUPFAM" id="SSF51215">
    <property type="entry name" value="Regulatory protein AraC"/>
    <property type="match status" value="1"/>
</dbReference>
<comment type="caution">
    <text evidence="5">The sequence shown here is derived from an EMBL/GenBank/DDBJ whole genome shotgun (WGS) entry which is preliminary data.</text>
</comment>
<evidence type="ECO:0000313" key="6">
    <source>
        <dbReference type="Proteomes" id="UP000186455"/>
    </source>
</evidence>
<keyword evidence="6" id="KW-1185">Reference proteome</keyword>
<dbReference type="AlphaFoldDB" id="A0A1Q4UYD2"/>
<keyword evidence="1" id="KW-0805">Transcription regulation</keyword>
<gene>
    <name evidence="5" type="ORF">AB852_33585</name>
</gene>
<accession>A0A1Q4UYD2</accession>
<dbReference type="InterPro" id="IPR018060">
    <property type="entry name" value="HTH_AraC"/>
</dbReference>
<protein>
    <submittedName>
        <fullName evidence="5">AraC family transcriptional regulator</fullName>
    </submittedName>
</protein>
<dbReference type="PANTHER" id="PTHR46796">
    <property type="entry name" value="HTH-TYPE TRANSCRIPTIONAL ACTIVATOR RHAS-RELATED"/>
    <property type="match status" value="1"/>
</dbReference>
<dbReference type="InterPro" id="IPR050204">
    <property type="entry name" value="AraC_XylS_family_regulators"/>
</dbReference>
<dbReference type="Gene3D" id="1.10.10.60">
    <property type="entry name" value="Homeodomain-like"/>
    <property type="match status" value="1"/>
</dbReference>
<dbReference type="EMBL" id="LFBV01000011">
    <property type="protein sequence ID" value="OKH90566.1"/>
    <property type="molecule type" value="Genomic_DNA"/>
</dbReference>